<proteinExistence type="predicted"/>
<evidence type="ECO:0000313" key="2">
    <source>
        <dbReference type="Proteomes" id="UP000254134"/>
    </source>
</evidence>
<keyword evidence="2" id="KW-1185">Reference proteome</keyword>
<protein>
    <submittedName>
        <fullName evidence="1">Uncharacterized protein</fullName>
    </submittedName>
</protein>
<gene>
    <name evidence="1" type="ORF">Gocc_1000</name>
</gene>
<reference evidence="1 2" key="1">
    <citation type="submission" date="2018-07" db="EMBL/GenBank/DDBJ databases">
        <title>High-quality-draft genome sequence of Gaiella occulta.</title>
        <authorList>
            <person name="Severino R."/>
            <person name="Froufe H.J.C."/>
            <person name="Rainey F.A."/>
            <person name="Barroso C."/>
            <person name="Albuquerque L."/>
            <person name="Lobo-Da-Cunha A."/>
            <person name="Da Costa M.S."/>
            <person name="Egas C."/>
        </authorList>
    </citation>
    <scope>NUCLEOTIDE SEQUENCE [LARGE SCALE GENOMIC DNA]</scope>
    <source>
        <strain evidence="1 2">F2-233</strain>
    </source>
</reference>
<dbReference type="Proteomes" id="UP000254134">
    <property type="component" value="Unassembled WGS sequence"/>
</dbReference>
<sequence length="108" mass="12271">MFGRRSSRFRDVIERQLALFAEDEADLLQEADAAEAAWNAVGRDEAEEAYGDYQLVVDAIADRLLDIRETYASTLDDAAAADYRDAFGRAARRRFRRYTSLLDDLDDA</sequence>
<evidence type="ECO:0000313" key="1">
    <source>
        <dbReference type="EMBL" id="RDI75202.1"/>
    </source>
</evidence>
<comment type="caution">
    <text evidence="1">The sequence shown here is derived from an EMBL/GenBank/DDBJ whole genome shotgun (WGS) entry which is preliminary data.</text>
</comment>
<reference evidence="2" key="2">
    <citation type="journal article" date="2019" name="MicrobiologyOpen">
        <title>High-quality draft genome sequence of Gaiella occulta isolated from a 150 meter deep mineral water borehole and comparison with the genome sequences of other deep-branching lineages of the phylum Actinobacteria.</title>
        <authorList>
            <person name="Severino R."/>
            <person name="Froufe H.J.C."/>
            <person name="Barroso C."/>
            <person name="Albuquerque L."/>
            <person name="Lobo-da-Cunha A."/>
            <person name="da Costa M.S."/>
            <person name="Egas C."/>
        </authorList>
    </citation>
    <scope>NUCLEOTIDE SEQUENCE [LARGE SCALE GENOMIC DNA]</scope>
    <source>
        <strain evidence="2">F2-233</strain>
    </source>
</reference>
<organism evidence="1 2">
    <name type="scientific">Gaiella occulta</name>
    <dbReference type="NCBI Taxonomy" id="1002870"/>
    <lineage>
        <taxon>Bacteria</taxon>
        <taxon>Bacillati</taxon>
        <taxon>Actinomycetota</taxon>
        <taxon>Thermoleophilia</taxon>
        <taxon>Gaiellales</taxon>
        <taxon>Gaiellaceae</taxon>
        <taxon>Gaiella</taxon>
    </lineage>
</organism>
<dbReference type="AlphaFoldDB" id="A0A7M2Z0I0"/>
<dbReference type="RefSeq" id="WP_147281188.1">
    <property type="nucleotide sequence ID" value="NZ_QQZY01000002.1"/>
</dbReference>
<accession>A0A7M2Z0I0</accession>
<name>A0A7M2Z0I0_9ACTN</name>
<dbReference type="EMBL" id="QQZY01000002">
    <property type="protein sequence ID" value="RDI75202.1"/>
    <property type="molecule type" value="Genomic_DNA"/>
</dbReference>